<dbReference type="SUPFAM" id="SSF52172">
    <property type="entry name" value="CheY-like"/>
    <property type="match status" value="1"/>
</dbReference>
<evidence type="ECO:0000256" key="1">
    <source>
        <dbReference type="ARBA" id="ARBA00000085"/>
    </source>
</evidence>
<keyword evidence="11" id="KW-1185">Reference proteome</keyword>
<evidence type="ECO:0000259" key="6">
    <source>
        <dbReference type="PROSITE" id="PS50109"/>
    </source>
</evidence>
<evidence type="ECO:0000259" key="7">
    <source>
        <dbReference type="PROSITE" id="PS50110"/>
    </source>
</evidence>
<dbReference type="InterPro" id="IPR000700">
    <property type="entry name" value="PAS-assoc_C"/>
</dbReference>
<dbReference type="NCBIfam" id="TIGR00229">
    <property type="entry name" value="sensory_box"/>
    <property type="match status" value="3"/>
</dbReference>
<dbReference type="InterPro" id="IPR000014">
    <property type="entry name" value="PAS"/>
</dbReference>
<dbReference type="SUPFAM" id="SSF55874">
    <property type="entry name" value="ATPase domain of HSP90 chaperone/DNA topoisomerase II/histidine kinase"/>
    <property type="match status" value="1"/>
</dbReference>
<dbReference type="CDD" id="cd00082">
    <property type="entry name" value="HisKA"/>
    <property type="match status" value="1"/>
</dbReference>
<dbReference type="InterPro" id="IPR035965">
    <property type="entry name" value="PAS-like_dom_sf"/>
</dbReference>
<dbReference type="SUPFAM" id="SSF55781">
    <property type="entry name" value="GAF domain-like"/>
    <property type="match status" value="1"/>
</dbReference>
<dbReference type="PRINTS" id="PR00344">
    <property type="entry name" value="BCTRLSENSOR"/>
</dbReference>
<accession>A0ABP3YH73</accession>
<dbReference type="InterPro" id="IPR003594">
    <property type="entry name" value="HATPase_dom"/>
</dbReference>
<dbReference type="PROSITE" id="PS50112">
    <property type="entry name" value="PAS"/>
    <property type="match status" value="2"/>
</dbReference>
<feature type="domain" description="Histidine kinase" evidence="6">
    <location>
        <begin position="1068"/>
        <end position="1289"/>
    </location>
</feature>
<dbReference type="InterPro" id="IPR011006">
    <property type="entry name" value="CheY-like_superfamily"/>
</dbReference>
<keyword evidence="3 5" id="KW-0597">Phosphoprotein</keyword>
<gene>
    <name evidence="10" type="ORF">GCM10009119_29230</name>
</gene>
<dbReference type="PROSITE" id="PS50110">
    <property type="entry name" value="RESPONSE_REGULATORY"/>
    <property type="match status" value="1"/>
</dbReference>
<evidence type="ECO:0000256" key="5">
    <source>
        <dbReference type="PROSITE-ProRule" id="PRU00169"/>
    </source>
</evidence>
<dbReference type="RefSeq" id="WP_343852883.1">
    <property type="nucleotide sequence ID" value="NZ_BAAAFI010000037.1"/>
</dbReference>
<dbReference type="Pfam" id="PF08447">
    <property type="entry name" value="PAS_3"/>
    <property type="match status" value="2"/>
</dbReference>
<dbReference type="PANTHER" id="PTHR45339">
    <property type="entry name" value="HYBRID SIGNAL TRANSDUCTION HISTIDINE KINASE J"/>
    <property type="match status" value="1"/>
</dbReference>
<dbReference type="EMBL" id="BAAAFI010000037">
    <property type="protein sequence ID" value="GAA0879953.1"/>
    <property type="molecule type" value="Genomic_DNA"/>
</dbReference>
<dbReference type="Gene3D" id="3.30.450.40">
    <property type="match status" value="1"/>
</dbReference>
<dbReference type="SMART" id="SM00086">
    <property type="entry name" value="PAC"/>
    <property type="match status" value="2"/>
</dbReference>
<dbReference type="CDD" id="cd17546">
    <property type="entry name" value="REC_hyHK_CKI1_RcsC-like"/>
    <property type="match status" value="1"/>
</dbReference>
<dbReference type="EC" id="2.7.13.3" evidence="2"/>
<evidence type="ECO:0000313" key="10">
    <source>
        <dbReference type="EMBL" id="GAA0879953.1"/>
    </source>
</evidence>
<dbReference type="Proteomes" id="UP001500469">
    <property type="component" value="Unassembled WGS sequence"/>
</dbReference>
<dbReference type="InterPro" id="IPR001610">
    <property type="entry name" value="PAC"/>
</dbReference>
<dbReference type="InterPro" id="IPR036097">
    <property type="entry name" value="HisK_dim/P_sf"/>
</dbReference>
<feature type="domain" description="PAC" evidence="9">
    <location>
        <begin position="751"/>
        <end position="803"/>
    </location>
</feature>
<feature type="domain" description="PAS" evidence="8">
    <location>
        <begin position="139"/>
        <end position="178"/>
    </location>
</feature>
<dbReference type="InterPro" id="IPR003661">
    <property type="entry name" value="HisK_dim/P_dom"/>
</dbReference>
<dbReference type="SUPFAM" id="SSF55785">
    <property type="entry name" value="PYP-like sensor domain (PAS domain)"/>
    <property type="match status" value="4"/>
</dbReference>
<evidence type="ECO:0000259" key="8">
    <source>
        <dbReference type="PROSITE" id="PS50112"/>
    </source>
</evidence>
<dbReference type="PANTHER" id="PTHR45339:SF1">
    <property type="entry name" value="HYBRID SIGNAL TRANSDUCTION HISTIDINE KINASE J"/>
    <property type="match status" value="1"/>
</dbReference>
<dbReference type="InterPro" id="IPR005467">
    <property type="entry name" value="His_kinase_dom"/>
</dbReference>
<dbReference type="SMART" id="SM00388">
    <property type="entry name" value="HisKA"/>
    <property type="match status" value="1"/>
</dbReference>
<dbReference type="SUPFAM" id="SSF47384">
    <property type="entry name" value="Homodimeric domain of signal transducing histidine kinase"/>
    <property type="match status" value="1"/>
</dbReference>
<dbReference type="Gene3D" id="3.30.450.20">
    <property type="entry name" value="PAS domain"/>
    <property type="match status" value="5"/>
</dbReference>
<dbReference type="InterPro" id="IPR029016">
    <property type="entry name" value="GAF-like_dom_sf"/>
</dbReference>
<evidence type="ECO:0000256" key="2">
    <source>
        <dbReference type="ARBA" id="ARBA00012438"/>
    </source>
</evidence>
<dbReference type="SMART" id="SM00448">
    <property type="entry name" value="REC"/>
    <property type="match status" value="1"/>
</dbReference>
<dbReference type="Pfam" id="PF00512">
    <property type="entry name" value="HisKA"/>
    <property type="match status" value="1"/>
</dbReference>
<dbReference type="PROSITE" id="PS50113">
    <property type="entry name" value="PAC"/>
    <property type="match status" value="2"/>
</dbReference>
<evidence type="ECO:0000256" key="3">
    <source>
        <dbReference type="ARBA" id="ARBA00022553"/>
    </source>
</evidence>
<evidence type="ECO:0000259" key="9">
    <source>
        <dbReference type="PROSITE" id="PS50113"/>
    </source>
</evidence>
<dbReference type="InterPro" id="IPR013655">
    <property type="entry name" value="PAS_fold_3"/>
</dbReference>
<dbReference type="CDD" id="cd00130">
    <property type="entry name" value="PAS"/>
    <property type="match status" value="3"/>
</dbReference>
<feature type="domain" description="PAC" evidence="9">
    <location>
        <begin position="998"/>
        <end position="1050"/>
    </location>
</feature>
<comment type="catalytic activity">
    <reaction evidence="1">
        <text>ATP + protein L-histidine = ADP + protein N-phospho-L-histidine.</text>
        <dbReference type="EC" id="2.7.13.3"/>
    </reaction>
</comment>
<feature type="modified residue" description="4-aspartylphosphate" evidence="5">
    <location>
        <position position="1363"/>
    </location>
</feature>
<dbReference type="Pfam" id="PF13426">
    <property type="entry name" value="PAS_9"/>
    <property type="match status" value="2"/>
</dbReference>
<evidence type="ECO:0000313" key="11">
    <source>
        <dbReference type="Proteomes" id="UP001500469"/>
    </source>
</evidence>
<evidence type="ECO:0000256" key="4">
    <source>
        <dbReference type="ARBA" id="ARBA00023012"/>
    </source>
</evidence>
<dbReference type="InterPro" id="IPR001789">
    <property type="entry name" value="Sig_transdc_resp-reg_receiver"/>
</dbReference>
<organism evidence="10 11">
    <name type="scientific">Algoriphagus jejuensis</name>
    <dbReference type="NCBI Taxonomy" id="419934"/>
    <lineage>
        <taxon>Bacteria</taxon>
        <taxon>Pseudomonadati</taxon>
        <taxon>Bacteroidota</taxon>
        <taxon>Cytophagia</taxon>
        <taxon>Cytophagales</taxon>
        <taxon>Cyclobacteriaceae</taxon>
        <taxon>Algoriphagus</taxon>
    </lineage>
</organism>
<dbReference type="PROSITE" id="PS50109">
    <property type="entry name" value="HIS_KIN"/>
    <property type="match status" value="1"/>
</dbReference>
<dbReference type="Pfam" id="PF02518">
    <property type="entry name" value="HATPase_c"/>
    <property type="match status" value="1"/>
</dbReference>
<dbReference type="Gene3D" id="3.40.50.2300">
    <property type="match status" value="1"/>
</dbReference>
<feature type="domain" description="Response regulatory" evidence="7">
    <location>
        <begin position="1313"/>
        <end position="1432"/>
    </location>
</feature>
<dbReference type="CDD" id="cd16922">
    <property type="entry name" value="HATPase_EvgS-ArcB-TorS-like"/>
    <property type="match status" value="1"/>
</dbReference>
<dbReference type="InterPro" id="IPR036890">
    <property type="entry name" value="HATPase_C_sf"/>
</dbReference>
<dbReference type="InterPro" id="IPR004358">
    <property type="entry name" value="Sig_transdc_His_kin-like_C"/>
</dbReference>
<dbReference type="SMART" id="SM00387">
    <property type="entry name" value="HATPase_c"/>
    <property type="match status" value="1"/>
</dbReference>
<protein>
    <recommendedName>
        <fullName evidence="2">histidine kinase</fullName>
        <ecNumber evidence="2">2.7.13.3</ecNumber>
    </recommendedName>
</protein>
<name>A0ABP3YH73_9BACT</name>
<feature type="domain" description="PAS" evidence="8">
    <location>
        <begin position="924"/>
        <end position="979"/>
    </location>
</feature>
<proteinExistence type="predicted"/>
<sequence length="1442" mass="164726">MSQYQQFDISDFLNEIKEPILLMDAEEIVFFNHYFREIFQSPADDWKVFFDDPKLILEADAFFQTGNLPSSKFSKTQYLADGSAIDFEWTFINLPSTYTSRFLVAKGTQLRERSPLSIPTGLPPSLDSMTDEAFFKQSVLDSSGGRLATLDENGNVKFINESVTKKLGYSSEDILGKNYRKISALGKIKIVQGTIEEVFRSKKQVAIDFWVKSKAGGWIYMECFAKNLLQDPQINGVIFSSRDVSEFAQAEKLLQRRYEIENLIIQISSSLINGSFQELENLYFSAISKFGEFLHAIHSEILVFNRESEQLEVLTSWSTGRKEHARLTLPKDELDLIFENLRFLKKGKVMLVSAEIPNRQTDEGREKSRIFVPMISGNKLLGMVRFQSDIPGFLFEKKEIQVLRQFGDVLAAAFLGSQMTQKLERNENLLAHTEMLSKSGSWRFSIQKKRFQFSGGLAVLFDLGAEPISRDFRVLIYKIDKPFRAKFIKDLRKAINELARTSGEFTSTNQEGTVRFFSYEIEGRREFLTQVSEVYGFCTDISHKRASDSYLRLQSQILAQVNDPILVTNLKFEVIYQNEASVQLCCENISRDFEGNLGDLLAVVWEKNEDLIKITSNLKVGEEWKSERHVKTRMKDASPYEISIQAIHAEGTEKVGYSFILRGLEEKYKSEEIAKSAKLIVESSPAVLFRVDPNDKFKINYISENINRFGYDAADLMERQVSFFELLHPTDAQMIQNNAATSRIAAGVPAFSGEYRIRSASGEYFWVEDRTQDVLADTGRILLHEGLFQDISDRKNLESIQSQRDRQYRVLAANIPDTNIFLIDTARIYTLAEGTNFAKWGLSREDFEGKSLKDLQLTPFEQINEIISRVFDSREIIETVFKLNGRHYHQSIRPIVIEDEVVYALSIVKDVQDEYQAKLDLQQSEEKYRRLVEESTEIIFSLTEAFILNYVSPNIVQFLGYNSEDVIGRSIFEFLHPDDLGVFKVLVDETSDFLAQHQFLEYRLKHMNGMYRVFNSNGKLIEDKEGIHRYYTGIARDISTLKETQRELVLAKERAEQASQIKSQFLSVMSHEIRTPMNAVIGLAHLLMEEEPRPDQLENLKTLQFSAENLMALINDILDFNKIDSGKVELEEAPFDLRNVIHRIVHSHSYQAHEKSLKITCEIDEAIPATLIGDSLRMGQIVNNLVSNAIKFTEKGFVKITISREYTQGNQTDIRFVFEDSGIGIPESKRKTVFEAFTQASSSTSRKYGGTGLGLAIVKRLVELFGGEIEVAARKNGGSIFEFTVPFEFVDLQKIETEKAIHISNQNFLKNASVLVAEDNVVNQILIRKFLTKWNVGNLVIASDGRDALEKFKAGDFDLILLDLQMPELDGFAVSRTIRGLEDVEKQKIPILALTAASIHEVKEEMRISGMDDFVPKPFTPEILFEKILKHLNPKDQNRNGV</sequence>
<dbReference type="SMART" id="SM00091">
    <property type="entry name" value="PAS"/>
    <property type="match status" value="5"/>
</dbReference>
<comment type="caution">
    <text evidence="10">The sequence shown here is derived from an EMBL/GenBank/DDBJ whole genome shotgun (WGS) entry which is preliminary data.</text>
</comment>
<reference evidence="11" key="1">
    <citation type="journal article" date="2019" name="Int. J. Syst. Evol. Microbiol.">
        <title>The Global Catalogue of Microorganisms (GCM) 10K type strain sequencing project: providing services to taxonomists for standard genome sequencing and annotation.</title>
        <authorList>
            <consortium name="The Broad Institute Genomics Platform"/>
            <consortium name="The Broad Institute Genome Sequencing Center for Infectious Disease"/>
            <person name="Wu L."/>
            <person name="Ma J."/>
        </authorList>
    </citation>
    <scope>NUCLEOTIDE SEQUENCE [LARGE SCALE GENOMIC DNA]</scope>
    <source>
        <strain evidence="11">JCM 16112</strain>
    </source>
</reference>
<dbReference type="Gene3D" id="3.30.565.10">
    <property type="entry name" value="Histidine kinase-like ATPase, C-terminal domain"/>
    <property type="match status" value="1"/>
</dbReference>
<keyword evidence="4" id="KW-0902">Two-component regulatory system</keyword>
<dbReference type="Gene3D" id="1.10.287.130">
    <property type="match status" value="1"/>
</dbReference>
<dbReference type="Pfam" id="PF00072">
    <property type="entry name" value="Response_reg"/>
    <property type="match status" value="1"/>
</dbReference>